<organism evidence="2 3">
    <name type="scientific">Elaphomyces granulatus</name>
    <dbReference type="NCBI Taxonomy" id="519963"/>
    <lineage>
        <taxon>Eukaryota</taxon>
        <taxon>Fungi</taxon>
        <taxon>Dikarya</taxon>
        <taxon>Ascomycota</taxon>
        <taxon>Pezizomycotina</taxon>
        <taxon>Eurotiomycetes</taxon>
        <taxon>Eurotiomycetidae</taxon>
        <taxon>Eurotiales</taxon>
        <taxon>Elaphomycetaceae</taxon>
        <taxon>Elaphomyces</taxon>
    </lineage>
</organism>
<evidence type="ECO:0000313" key="3">
    <source>
        <dbReference type="Proteomes" id="UP000243515"/>
    </source>
</evidence>
<reference evidence="2 3" key="1">
    <citation type="journal article" date="2015" name="Environ. Microbiol.">
        <title>Metagenome sequence of Elaphomyces granulatus from sporocarp tissue reveals Ascomycota ectomycorrhizal fingerprints of genome expansion and a Proteobacteria-rich microbiome.</title>
        <authorList>
            <person name="Quandt C.A."/>
            <person name="Kohler A."/>
            <person name="Hesse C.N."/>
            <person name="Sharpton T.J."/>
            <person name="Martin F."/>
            <person name="Spatafora J.W."/>
        </authorList>
    </citation>
    <scope>NUCLEOTIDE SEQUENCE [LARGE SCALE GENOMIC DNA]</scope>
    <source>
        <strain evidence="2 3">OSC145934</strain>
    </source>
</reference>
<comment type="caution">
    <text evidence="2">The sequence shown here is derived from an EMBL/GenBank/DDBJ whole genome shotgun (WGS) entry which is preliminary data.</text>
</comment>
<feature type="region of interest" description="Disordered" evidence="1">
    <location>
        <begin position="1"/>
        <end position="54"/>
    </location>
</feature>
<dbReference type="EMBL" id="NPHW01004589">
    <property type="protein sequence ID" value="OXV07748.1"/>
    <property type="molecule type" value="Genomic_DNA"/>
</dbReference>
<protein>
    <submittedName>
        <fullName evidence="2">Uncharacterized protein</fullName>
    </submittedName>
</protein>
<sequence>MPPKAKRKDTNKPGNTTELSQSRHRSSEKQRRQRQLQQQQQHAANNKPNWPPLRPLIPASDLSLEPLLDDQIYLIRSFFTSSLCKTYVSFLSSLPLITTTAAGKPKKGEAVRVNDRFQIHDADFTESLWSSTALKQLLLVETRRSGFRFQGEIEDENENENEDNGNGMAALWGGRPLGLNPNIRIYRYVQGQFFARHYKR</sequence>
<accession>A0A232LUP0</accession>
<dbReference type="Proteomes" id="UP000243515">
    <property type="component" value="Unassembled WGS sequence"/>
</dbReference>
<name>A0A232LUP0_9EURO</name>
<proteinExistence type="predicted"/>
<evidence type="ECO:0000256" key="1">
    <source>
        <dbReference type="SAM" id="MobiDB-lite"/>
    </source>
</evidence>
<dbReference type="OrthoDB" id="69177at2759"/>
<dbReference type="Gene3D" id="2.60.120.620">
    <property type="entry name" value="q2cbj1_9rhob like domain"/>
    <property type="match status" value="1"/>
</dbReference>
<evidence type="ECO:0000313" key="2">
    <source>
        <dbReference type="EMBL" id="OXV07748.1"/>
    </source>
</evidence>
<keyword evidence="3" id="KW-1185">Reference proteome</keyword>
<gene>
    <name evidence="2" type="ORF">Egran_04488</name>
</gene>
<dbReference type="AlphaFoldDB" id="A0A232LUP0"/>